<feature type="chain" id="PRO_5034052318" description="Protein CPL1-like domain-containing protein" evidence="2">
    <location>
        <begin position="26"/>
        <end position="188"/>
    </location>
</feature>
<proteinExistence type="predicted"/>
<evidence type="ECO:0000259" key="3">
    <source>
        <dbReference type="Pfam" id="PF21671"/>
    </source>
</evidence>
<keyword evidence="2" id="KW-0732">Signal</keyword>
<dbReference type="Proteomes" id="UP000250043">
    <property type="component" value="Unassembled WGS sequence"/>
</dbReference>
<dbReference type="OrthoDB" id="439917at2759"/>
<reference evidence="4 5" key="1">
    <citation type="submission" date="2016-07" db="EMBL/GenBank/DDBJ databases">
        <title>Draft genome of the white-rot fungus Obba rivulosa 3A-2.</title>
        <authorList>
            <consortium name="DOE Joint Genome Institute"/>
            <person name="Miettinen O."/>
            <person name="Riley R."/>
            <person name="Acob R."/>
            <person name="Barry K."/>
            <person name="Cullen D."/>
            <person name="De Vries R."/>
            <person name="Hainaut M."/>
            <person name="Hatakka A."/>
            <person name="Henrissat B."/>
            <person name="Hilden K."/>
            <person name="Kuo R."/>
            <person name="Labutti K."/>
            <person name="Lipzen A."/>
            <person name="Makela M.R."/>
            <person name="Sandor L."/>
            <person name="Spatafora J.W."/>
            <person name="Grigoriev I.V."/>
            <person name="Hibbett D.S."/>
        </authorList>
    </citation>
    <scope>NUCLEOTIDE SEQUENCE [LARGE SCALE GENOMIC DNA]</scope>
    <source>
        <strain evidence="4 5">3A-2</strain>
    </source>
</reference>
<protein>
    <recommendedName>
        <fullName evidence="3">Protein CPL1-like domain-containing protein</fullName>
    </recommendedName>
</protein>
<evidence type="ECO:0000313" key="5">
    <source>
        <dbReference type="Proteomes" id="UP000250043"/>
    </source>
</evidence>
<keyword evidence="5" id="KW-1185">Reference proteome</keyword>
<feature type="region of interest" description="Disordered" evidence="1">
    <location>
        <begin position="43"/>
        <end position="80"/>
    </location>
</feature>
<accession>A0A8E2J696</accession>
<evidence type="ECO:0000313" key="4">
    <source>
        <dbReference type="EMBL" id="OCH95732.1"/>
    </source>
</evidence>
<evidence type="ECO:0000256" key="2">
    <source>
        <dbReference type="SAM" id="SignalP"/>
    </source>
</evidence>
<dbReference type="Pfam" id="PF21671">
    <property type="entry name" value="CPL1-like"/>
    <property type="match status" value="1"/>
</dbReference>
<organism evidence="4 5">
    <name type="scientific">Obba rivulosa</name>
    <dbReference type="NCBI Taxonomy" id="1052685"/>
    <lineage>
        <taxon>Eukaryota</taxon>
        <taxon>Fungi</taxon>
        <taxon>Dikarya</taxon>
        <taxon>Basidiomycota</taxon>
        <taxon>Agaricomycotina</taxon>
        <taxon>Agaricomycetes</taxon>
        <taxon>Polyporales</taxon>
        <taxon>Gelatoporiaceae</taxon>
        <taxon>Obba</taxon>
    </lineage>
</organism>
<dbReference type="PANTHER" id="PTHR35192">
    <property type="entry name" value="PROTEIN, PUTATIVE-RELATED"/>
    <property type="match status" value="1"/>
</dbReference>
<gene>
    <name evidence="4" type="ORF">OBBRIDRAFT_499786</name>
</gene>
<dbReference type="AlphaFoldDB" id="A0A8E2J696"/>
<sequence>MRSSLFSAVGLAVLALFSAPSPVASLPSDKVLNARAGPSLVARAPGPSLAARAPTPSAGTKRHDVRAPAPSSSFKKRSTLEQQPITTVDDISRYLCPSKTSVCPIASSGLAVAIPATVSEWIEKGFECVDFEADLTSCGGCGSIDAKYDCTIVPGALGVSCVAGACRVDSCKAGYVRAHDNTTCVPAQ</sequence>
<dbReference type="InterPro" id="IPR048661">
    <property type="entry name" value="CPL1-like"/>
</dbReference>
<dbReference type="EMBL" id="KV722334">
    <property type="protein sequence ID" value="OCH95732.1"/>
    <property type="molecule type" value="Genomic_DNA"/>
</dbReference>
<feature type="domain" description="Protein CPL1-like" evidence="3">
    <location>
        <begin position="126"/>
        <end position="185"/>
    </location>
</feature>
<name>A0A8E2J696_9APHY</name>
<feature type="signal peptide" evidence="2">
    <location>
        <begin position="1"/>
        <end position="25"/>
    </location>
</feature>
<evidence type="ECO:0000256" key="1">
    <source>
        <dbReference type="SAM" id="MobiDB-lite"/>
    </source>
</evidence>
<dbReference type="PANTHER" id="PTHR35192:SF2">
    <property type="entry name" value="APPLE DOMAIN-CONTAINING PROTEIN"/>
    <property type="match status" value="1"/>
</dbReference>
<dbReference type="InterPro" id="IPR038955">
    <property type="entry name" value="PriA/CPL1_fungi"/>
</dbReference>